<sequence length="163" mass="17274">MGRGMLAVCASCQMCRLCRCVQWCWCRCLLECGRGVAKQEGAWRACGVSNVSSRRGAAGVVEVVAVAVVFAAAVVVAEASGEPGLCGCRADVFRPWHRGLLHSRWRWDVWTIARKRVTRQEGADGVVMAACGDEGVRVGGNAMEGEAWCGVVLASTASPVATS</sequence>
<reference evidence="1" key="1">
    <citation type="submission" date="2021-03" db="EMBL/GenBank/DDBJ databases">
        <title>Evolutionary priming and transition to the ectomycorrhizal habit in an iconic lineage of mushroom-forming fungi: is preadaptation a requirement?</title>
        <authorList>
            <consortium name="DOE Joint Genome Institute"/>
            <person name="Looney B.P."/>
            <person name="Miyauchi S."/>
            <person name="Morin E."/>
            <person name="Drula E."/>
            <person name="Courty P.E."/>
            <person name="Chicoki N."/>
            <person name="Fauchery L."/>
            <person name="Kohler A."/>
            <person name="Kuo A."/>
            <person name="LaButti K."/>
            <person name="Pangilinan J."/>
            <person name="Lipzen A."/>
            <person name="Riley R."/>
            <person name="Andreopoulos W."/>
            <person name="He G."/>
            <person name="Johnson J."/>
            <person name="Barry K.W."/>
            <person name="Grigoriev I.V."/>
            <person name="Nagy L."/>
            <person name="Hibbett D."/>
            <person name="Henrissat B."/>
            <person name="Matheny P.B."/>
            <person name="Labbe J."/>
            <person name="Martin A.F."/>
        </authorList>
    </citation>
    <scope>NUCLEOTIDE SEQUENCE</scope>
    <source>
        <strain evidence="1">BPL698</strain>
    </source>
</reference>
<gene>
    <name evidence="1" type="ORF">F5148DRAFT_1149230</name>
</gene>
<accession>A0ACC0UBH8</accession>
<evidence type="ECO:0000313" key="2">
    <source>
        <dbReference type="Proteomes" id="UP001207468"/>
    </source>
</evidence>
<proteinExistence type="predicted"/>
<keyword evidence="2" id="KW-1185">Reference proteome</keyword>
<evidence type="ECO:0000313" key="1">
    <source>
        <dbReference type="EMBL" id="KAI9508202.1"/>
    </source>
</evidence>
<protein>
    <submittedName>
        <fullName evidence="1">Uncharacterized protein</fullName>
    </submittedName>
</protein>
<dbReference type="EMBL" id="JAGFNK010000099">
    <property type="protein sequence ID" value="KAI9508202.1"/>
    <property type="molecule type" value="Genomic_DNA"/>
</dbReference>
<comment type="caution">
    <text evidence="1">The sequence shown here is derived from an EMBL/GenBank/DDBJ whole genome shotgun (WGS) entry which is preliminary data.</text>
</comment>
<name>A0ACC0UBH8_9AGAM</name>
<dbReference type="Proteomes" id="UP001207468">
    <property type="component" value="Unassembled WGS sequence"/>
</dbReference>
<organism evidence="1 2">
    <name type="scientific">Russula earlei</name>
    <dbReference type="NCBI Taxonomy" id="71964"/>
    <lineage>
        <taxon>Eukaryota</taxon>
        <taxon>Fungi</taxon>
        <taxon>Dikarya</taxon>
        <taxon>Basidiomycota</taxon>
        <taxon>Agaricomycotina</taxon>
        <taxon>Agaricomycetes</taxon>
        <taxon>Russulales</taxon>
        <taxon>Russulaceae</taxon>
        <taxon>Russula</taxon>
    </lineage>
</organism>